<evidence type="ECO:0000256" key="1">
    <source>
        <dbReference type="ARBA" id="ARBA00009199"/>
    </source>
</evidence>
<evidence type="ECO:0000313" key="4">
    <source>
        <dbReference type="Proteomes" id="UP001597483"/>
    </source>
</evidence>
<accession>A0ABW5HC16</accession>
<comment type="similarity">
    <text evidence="1">Belongs to the amidase family.</text>
</comment>
<evidence type="ECO:0000313" key="3">
    <source>
        <dbReference type="EMBL" id="MFD2470684.1"/>
    </source>
</evidence>
<dbReference type="PANTHER" id="PTHR11895:SF7">
    <property type="entry name" value="GLUTAMYL-TRNA(GLN) AMIDOTRANSFERASE SUBUNIT A, MITOCHONDRIAL"/>
    <property type="match status" value="1"/>
</dbReference>
<dbReference type="Gene3D" id="3.90.1300.10">
    <property type="entry name" value="Amidase signature (AS) domain"/>
    <property type="match status" value="1"/>
</dbReference>
<dbReference type="RefSeq" id="WP_378307988.1">
    <property type="nucleotide sequence ID" value="NZ_JBHUKS010000017.1"/>
</dbReference>
<dbReference type="PROSITE" id="PS00571">
    <property type="entry name" value="AMIDASES"/>
    <property type="match status" value="1"/>
</dbReference>
<reference evidence="4" key="1">
    <citation type="journal article" date="2019" name="Int. J. Syst. Evol. Microbiol.">
        <title>The Global Catalogue of Microorganisms (GCM) 10K type strain sequencing project: providing services to taxonomists for standard genome sequencing and annotation.</title>
        <authorList>
            <consortium name="The Broad Institute Genomics Platform"/>
            <consortium name="The Broad Institute Genome Sequencing Center for Infectious Disease"/>
            <person name="Wu L."/>
            <person name="Ma J."/>
        </authorList>
    </citation>
    <scope>NUCLEOTIDE SEQUENCE [LARGE SCALE GENOMIC DNA]</scope>
    <source>
        <strain evidence="4">CGMCC 4.7641</strain>
    </source>
</reference>
<dbReference type="Proteomes" id="UP001597483">
    <property type="component" value="Unassembled WGS sequence"/>
</dbReference>
<keyword evidence="4" id="KW-1185">Reference proteome</keyword>
<proteinExistence type="inferred from homology"/>
<comment type="caution">
    <text evidence="3">The sequence shown here is derived from an EMBL/GenBank/DDBJ whole genome shotgun (WGS) entry which is preliminary data.</text>
</comment>
<protein>
    <submittedName>
        <fullName evidence="3">Amidase</fullName>
    </submittedName>
</protein>
<dbReference type="InterPro" id="IPR020556">
    <property type="entry name" value="Amidase_CS"/>
</dbReference>
<dbReference type="InterPro" id="IPR036928">
    <property type="entry name" value="AS_sf"/>
</dbReference>
<dbReference type="Pfam" id="PF01425">
    <property type="entry name" value="Amidase"/>
    <property type="match status" value="1"/>
</dbReference>
<dbReference type="PANTHER" id="PTHR11895">
    <property type="entry name" value="TRANSAMIDASE"/>
    <property type="match status" value="1"/>
</dbReference>
<sequence>MNIDEYASLDATALAAVIASGEVTADEVAEVAIEAIGKADQELNAVADGPFERPLGYSRDGRFAGVPFAIKDLVLHAAGVPTRMGTRLLGKGVVPPADTHLMERFRAAGLATLAVTTTPELGFNGNSEALAYGSTRNPWNTAHSAGGSSGGSAALVAAGALPIAHANDGGGSIRVPAACNGLVGLKPTRGRVPAGPDFADPLYGMGVELAVSRTVRDTAALLDEVAVSYPGDPYVLAPPARPWLDEVGADPGRLRIAVHTEAWSGSYVDPEVARAVEAVAQVLEAAGHHVERATPVFEWESFLHANHVLWCGFLAGAVAGIEEMTGVAASPENLERTSWACVEYGRSISAMDLTAALGAVNVVSREAGRFFTEYDLLLTPTMNTPALPLGRLDANADLAAADWTRHLFDACSFTPLFNQTGAPAISLPLGQSSQGLPIGVQLGGPVCSESLLLRVAAYLEEAMPWADRRPAVHVSEARQVLR</sequence>
<dbReference type="EMBL" id="JBHUKS010000017">
    <property type="protein sequence ID" value="MFD2470684.1"/>
    <property type="molecule type" value="Genomic_DNA"/>
</dbReference>
<dbReference type="InterPro" id="IPR023631">
    <property type="entry name" value="Amidase_dom"/>
</dbReference>
<organism evidence="3 4">
    <name type="scientific">Amycolatopsis silviterrae</name>
    <dbReference type="NCBI Taxonomy" id="1656914"/>
    <lineage>
        <taxon>Bacteria</taxon>
        <taxon>Bacillati</taxon>
        <taxon>Actinomycetota</taxon>
        <taxon>Actinomycetes</taxon>
        <taxon>Pseudonocardiales</taxon>
        <taxon>Pseudonocardiaceae</taxon>
        <taxon>Amycolatopsis</taxon>
    </lineage>
</organism>
<gene>
    <name evidence="3" type="ORF">ACFSVL_25060</name>
</gene>
<dbReference type="InterPro" id="IPR000120">
    <property type="entry name" value="Amidase"/>
</dbReference>
<evidence type="ECO:0000259" key="2">
    <source>
        <dbReference type="Pfam" id="PF01425"/>
    </source>
</evidence>
<name>A0ABW5HC16_9PSEU</name>
<feature type="domain" description="Amidase" evidence="2">
    <location>
        <begin position="58"/>
        <end position="453"/>
    </location>
</feature>
<dbReference type="SUPFAM" id="SSF75304">
    <property type="entry name" value="Amidase signature (AS) enzymes"/>
    <property type="match status" value="1"/>
</dbReference>